<feature type="repeat" description="ANK" evidence="3">
    <location>
        <begin position="66"/>
        <end position="98"/>
    </location>
</feature>
<dbReference type="InterPro" id="IPR036770">
    <property type="entry name" value="Ankyrin_rpt-contain_sf"/>
</dbReference>
<evidence type="ECO:0000256" key="3">
    <source>
        <dbReference type="PROSITE-ProRule" id="PRU00023"/>
    </source>
</evidence>
<keyword evidence="2 3" id="KW-0040">ANK repeat</keyword>
<protein>
    <submittedName>
        <fullName evidence="4">Ankyrin repeat family protein</fullName>
    </submittedName>
</protein>
<dbReference type="PATRIC" id="fig|1359168.3.peg.899"/>
<comment type="caution">
    <text evidence="4">The sequence shown here is derived from an EMBL/GenBank/DDBJ whole genome shotgun (WGS) entry which is preliminary data.</text>
</comment>
<proteinExistence type="predicted"/>
<accession>A0A0F3MG04</accession>
<name>A0A0F3MG04_9RICK</name>
<evidence type="ECO:0000313" key="4">
    <source>
        <dbReference type="EMBL" id="KJV54693.1"/>
    </source>
</evidence>
<gene>
    <name evidence="4" type="ORF">OCHUTO_1098</name>
</gene>
<dbReference type="PANTHER" id="PTHR24124:SF14">
    <property type="entry name" value="CHROMOSOME UNDETERMINED SCAFFOLD_25, WHOLE GENOME SHOTGUN SEQUENCE"/>
    <property type="match status" value="1"/>
</dbReference>
<dbReference type="PANTHER" id="PTHR24124">
    <property type="entry name" value="ANKYRIN REPEAT FAMILY A"/>
    <property type="match status" value="1"/>
</dbReference>
<feature type="repeat" description="ANK" evidence="3">
    <location>
        <begin position="32"/>
        <end position="64"/>
    </location>
</feature>
<dbReference type="PROSITE" id="PS50088">
    <property type="entry name" value="ANK_REPEAT"/>
    <property type="match status" value="4"/>
</dbReference>
<dbReference type="GO" id="GO:0010468">
    <property type="term" value="P:regulation of gene expression"/>
    <property type="evidence" value="ECO:0007669"/>
    <property type="project" value="TreeGrafter"/>
</dbReference>
<dbReference type="Gene3D" id="1.25.40.20">
    <property type="entry name" value="Ankyrin repeat-containing domain"/>
    <property type="match status" value="2"/>
</dbReference>
<dbReference type="STRING" id="1359168.OCHUTO_1098"/>
<dbReference type="InterPro" id="IPR002110">
    <property type="entry name" value="Ankyrin_rpt"/>
</dbReference>
<evidence type="ECO:0000256" key="1">
    <source>
        <dbReference type="ARBA" id="ARBA00022737"/>
    </source>
</evidence>
<dbReference type="Pfam" id="PF12796">
    <property type="entry name" value="Ank_2"/>
    <property type="match status" value="2"/>
</dbReference>
<dbReference type="OrthoDB" id="7164495at2"/>
<keyword evidence="5" id="KW-1185">Reference proteome</keyword>
<organism evidence="4 5">
    <name type="scientific">Orientia chuto str. Dubai</name>
    <dbReference type="NCBI Taxonomy" id="1359168"/>
    <lineage>
        <taxon>Bacteria</taxon>
        <taxon>Pseudomonadati</taxon>
        <taxon>Pseudomonadota</taxon>
        <taxon>Alphaproteobacteria</taxon>
        <taxon>Rickettsiales</taxon>
        <taxon>Rickettsiaceae</taxon>
        <taxon>Rickettsieae</taxon>
        <taxon>Orientia</taxon>
    </lineage>
</organism>
<evidence type="ECO:0000313" key="5">
    <source>
        <dbReference type="Proteomes" id="UP000033616"/>
    </source>
</evidence>
<feature type="repeat" description="ANK" evidence="3">
    <location>
        <begin position="133"/>
        <end position="165"/>
    </location>
</feature>
<dbReference type="SMART" id="SM00248">
    <property type="entry name" value="ANK"/>
    <property type="match status" value="5"/>
</dbReference>
<dbReference type="SUPFAM" id="SSF48403">
    <property type="entry name" value="Ankyrin repeat"/>
    <property type="match status" value="1"/>
</dbReference>
<dbReference type="EMBL" id="LANP01000038">
    <property type="protein sequence ID" value="KJV54693.1"/>
    <property type="molecule type" value="Genomic_DNA"/>
</dbReference>
<sequence length="283" mass="30883">MYKLHQLAKNNQLTELKELIKTGVDLNSFVDGCYTTLHHAVKENNLDAVNLLIDAGADLNVKSKVGGFTALYIAAFMINLSAVKLLINAGADPNIKDDQNKITSLHCAALGSDSNIVKSLILAGANLNIRDNDGQTALHMAARMENLSAIKVLINAGANSNIRDKNGKTAQELALDNGKIVIANAIQSMELTKDTIKICEDKQMLGSKLPSLASHLKEDKLLKLKKHNCLEKILSYVNDKDTLQSLKEACKIELCTDLMKKHNINTQALGESGEEFDIYDNAQ</sequence>
<reference evidence="4 5" key="1">
    <citation type="submission" date="2015-02" db="EMBL/GenBank/DDBJ databases">
        <title>Genome Sequencing of Rickettsiales.</title>
        <authorList>
            <person name="Daugherty S.C."/>
            <person name="Su Q."/>
            <person name="Abolude K."/>
            <person name="Beier-Sexton M."/>
            <person name="Carlyon J.A."/>
            <person name="Carter R."/>
            <person name="Day N.P."/>
            <person name="Dumler S.J."/>
            <person name="Dyachenko V."/>
            <person name="Godinez A."/>
            <person name="Kurtti T.J."/>
            <person name="Lichay M."/>
            <person name="Mullins K.E."/>
            <person name="Ott S."/>
            <person name="Pappas-Brown V."/>
            <person name="Paris D.H."/>
            <person name="Patel P."/>
            <person name="Richards A.L."/>
            <person name="Sadzewicz L."/>
            <person name="Sears K."/>
            <person name="Seidman D."/>
            <person name="Sengamalay N."/>
            <person name="Stenos J."/>
            <person name="Tallon L.J."/>
            <person name="Vincent G."/>
            <person name="Fraser C.M."/>
            <person name="Munderloh U."/>
            <person name="Dunning-Hotopp J.C."/>
        </authorList>
    </citation>
    <scope>NUCLEOTIDE SEQUENCE [LARGE SCALE GENOMIC DNA]</scope>
    <source>
        <strain evidence="4 5">Fuller</strain>
    </source>
</reference>
<keyword evidence="1" id="KW-0677">Repeat</keyword>
<dbReference type="PROSITE" id="PS50297">
    <property type="entry name" value="ANK_REP_REGION"/>
    <property type="match status" value="4"/>
</dbReference>
<feature type="repeat" description="ANK" evidence="3">
    <location>
        <begin position="100"/>
        <end position="132"/>
    </location>
</feature>
<dbReference type="Proteomes" id="UP000033616">
    <property type="component" value="Unassembled WGS sequence"/>
</dbReference>
<evidence type="ECO:0000256" key="2">
    <source>
        <dbReference type="ARBA" id="ARBA00023043"/>
    </source>
</evidence>
<dbReference type="AlphaFoldDB" id="A0A0F3MG04"/>
<dbReference type="RefSeq" id="WP_052694666.1">
    <property type="nucleotide sequence ID" value="NZ_LANP01000038.1"/>
</dbReference>